<evidence type="ECO:0000256" key="2">
    <source>
        <dbReference type="ARBA" id="ARBA00022771"/>
    </source>
</evidence>
<dbReference type="PROSITE" id="PS00518">
    <property type="entry name" value="ZF_RING_1"/>
    <property type="match status" value="1"/>
</dbReference>
<dbReference type="InterPro" id="IPR013083">
    <property type="entry name" value="Znf_RING/FYVE/PHD"/>
</dbReference>
<keyword evidence="7" id="KW-1185">Reference proteome</keyword>
<dbReference type="GO" id="GO:0045944">
    <property type="term" value="P:positive regulation of transcription by RNA polymerase II"/>
    <property type="evidence" value="ECO:0007669"/>
    <property type="project" value="TreeGrafter"/>
</dbReference>
<dbReference type="SUPFAM" id="SSF57850">
    <property type="entry name" value="RING/U-box"/>
    <property type="match status" value="1"/>
</dbReference>
<keyword evidence="3" id="KW-0862">Zinc</keyword>
<evidence type="ECO:0000259" key="5">
    <source>
        <dbReference type="PROSITE" id="PS50089"/>
    </source>
</evidence>
<organism evidence="6 7">
    <name type="scientific">Grantiella picta</name>
    <dbReference type="NCBI Taxonomy" id="266360"/>
    <lineage>
        <taxon>Eukaryota</taxon>
        <taxon>Metazoa</taxon>
        <taxon>Chordata</taxon>
        <taxon>Craniata</taxon>
        <taxon>Vertebrata</taxon>
        <taxon>Euteleostomi</taxon>
        <taxon>Archelosauria</taxon>
        <taxon>Archosauria</taxon>
        <taxon>Dinosauria</taxon>
        <taxon>Saurischia</taxon>
        <taxon>Theropoda</taxon>
        <taxon>Coelurosauria</taxon>
        <taxon>Aves</taxon>
        <taxon>Neognathae</taxon>
        <taxon>Neoaves</taxon>
        <taxon>Telluraves</taxon>
        <taxon>Australaves</taxon>
        <taxon>Passeriformes</taxon>
        <taxon>Meliphagoidea</taxon>
        <taxon>Meliphagidae</taxon>
        <taxon>Grantiella</taxon>
    </lineage>
</organism>
<dbReference type="SMART" id="SM00184">
    <property type="entry name" value="RING"/>
    <property type="match status" value="1"/>
</dbReference>
<gene>
    <name evidence="6" type="primary">Rnf4_1</name>
    <name evidence="6" type="ORF">GRAPIC_R13466</name>
</gene>
<evidence type="ECO:0000313" key="6">
    <source>
        <dbReference type="EMBL" id="NWV38344.1"/>
    </source>
</evidence>
<sequence length="78" mass="8696">LHVPSSSIPSSSQQGVVIKCPICFEYYSEIMQNGRQLVATLCGHVFCSRCLPLALENSSFCPTCRVELDPELYIPIYL</sequence>
<feature type="domain" description="RING-type" evidence="5">
    <location>
        <begin position="20"/>
        <end position="65"/>
    </location>
</feature>
<dbReference type="Gene3D" id="3.30.40.10">
    <property type="entry name" value="Zinc/RING finger domain, C3HC4 (zinc finger)"/>
    <property type="match status" value="1"/>
</dbReference>
<dbReference type="InterPro" id="IPR017907">
    <property type="entry name" value="Znf_RING_CS"/>
</dbReference>
<evidence type="ECO:0000256" key="3">
    <source>
        <dbReference type="ARBA" id="ARBA00022833"/>
    </source>
</evidence>
<proteinExistence type="predicted"/>
<dbReference type="GO" id="GO:0008270">
    <property type="term" value="F:zinc ion binding"/>
    <property type="evidence" value="ECO:0007669"/>
    <property type="project" value="UniProtKB-KW"/>
</dbReference>
<dbReference type="PANTHER" id="PTHR23041:SF78">
    <property type="entry name" value="E3 UBIQUITIN-PROTEIN LIGASE RNF4"/>
    <property type="match status" value="1"/>
</dbReference>
<dbReference type="Proteomes" id="UP000575029">
    <property type="component" value="Unassembled WGS sequence"/>
</dbReference>
<name>A0A7K6EGU9_9PASS</name>
<keyword evidence="2 4" id="KW-0863">Zinc-finger</keyword>
<dbReference type="PROSITE" id="PS50089">
    <property type="entry name" value="ZF_RING_2"/>
    <property type="match status" value="1"/>
</dbReference>
<reference evidence="6 7" key="1">
    <citation type="submission" date="2019-09" db="EMBL/GenBank/DDBJ databases">
        <title>Bird 10,000 Genomes (B10K) Project - Family phase.</title>
        <authorList>
            <person name="Zhang G."/>
        </authorList>
    </citation>
    <scope>NUCLEOTIDE SEQUENCE [LARGE SCALE GENOMIC DNA]</scope>
    <source>
        <strain evidence="6">B10K-DU-029-50</strain>
        <tissue evidence="6">Heart</tissue>
    </source>
</reference>
<dbReference type="Pfam" id="PF13639">
    <property type="entry name" value="zf-RING_2"/>
    <property type="match status" value="1"/>
</dbReference>
<dbReference type="EMBL" id="VZRM01005139">
    <property type="protein sequence ID" value="NWV38344.1"/>
    <property type="molecule type" value="Genomic_DNA"/>
</dbReference>
<accession>A0A7K6EGU9</accession>
<feature type="non-terminal residue" evidence="6">
    <location>
        <position position="78"/>
    </location>
</feature>
<feature type="non-terminal residue" evidence="6">
    <location>
        <position position="1"/>
    </location>
</feature>
<keyword evidence="6" id="KW-0436">Ligase</keyword>
<dbReference type="PANTHER" id="PTHR23041">
    <property type="entry name" value="RING FINGER DOMAIN-CONTAINING"/>
    <property type="match status" value="1"/>
</dbReference>
<keyword evidence="1" id="KW-0479">Metal-binding</keyword>
<dbReference type="InterPro" id="IPR047134">
    <property type="entry name" value="RNF4"/>
</dbReference>
<protein>
    <submittedName>
        <fullName evidence="6">RNF4 ligase</fullName>
    </submittedName>
</protein>
<dbReference type="GO" id="GO:0016874">
    <property type="term" value="F:ligase activity"/>
    <property type="evidence" value="ECO:0007669"/>
    <property type="project" value="UniProtKB-KW"/>
</dbReference>
<evidence type="ECO:0000256" key="1">
    <source>
        <dbReference type="ARBA" id="ARBA00022723"/>
    </source>
</evidence>
<evidence type="ECO:0000313" key="7">
    <source>
        <dbReference type="Proteomes" id="UP000575029"/>
    </source>
</evidence>
<evidence type="ECO:0000256" key="4">
    <source>
        <dbReference type="PROSITE-ProRule" id="PRU00175"/>
    </source>
</evidence>
<dbReference type="InterPro" id="IPR001841">
    <property type="entry name" value="Znf_RING"/>
</dbReference>
<comment type="caution">
    <text evidence="6">The sequence shown here is derived from an EMBL/GenBank/DDBJ whole genome shotgun (WGS) entry which is preliminary data.</text>
</comment>
<dbReference type="AlphaFoldDB" id="A0A7K6EGU9"/>